<keyword evidence="12" id="KW-1185">Reference proteome</keyword>
<feature type="binding site" evidence="6">
    <location>
        <begin position="118"/>
        <end position="121"/>
    </location>
    <ligand>
        <name>GTP</name>
        <dbReference type="ChEBI" id="CHEBI:37565"/>
    </ligand>
</feature>
<name>A0ABY5R8V3_9MOLU</name>
<dbReference type="HAMAP" id="MF_00367">
    <property type="entry name" value="GTPase_Era"/>
    <property type="match status" value="1"/>
</dbReference>
<comment type="function">
    <text evidence="6">An essential GTPase that binds both GDP and GTP, with rapid nucleotide exchange. Plays a role in 16S rRNA processing and 30S ribosomal subunit biogenesis and possibly also in cell cycle regulation and energy metabolism.</text>
</comment>
<dbReference type="NCBIfam" id="NF000908">
    <property type="entry name" value="PRK00089.1"/>
    <property type="match status" value="1"/>
</dbReference>
<evidence type="ECO:0000256" key="3">
    <source>
        <dbReference type="ARBA" id="ARBA00022741"/>
    </source>
</evidence>
<comment type="similarity">
    <text evidence="1 6 7 8">Belongs to the TRAFAC class TrmE-Era-EngA-EngB-Septin-like GTPase superfamily. Era GTPase family.</text>
</comment>
<feature type="region of interest" description="G5" evidence="7">
    <location>
        <begin position="147"/>
        <end position="149"/>
    </location>
</feature>
<protein>
    <recommendedName>
        <fullName evidence="2 6">GTPase Era</fullName>
    </recommendedName>
</protein>
<dbReference type="Pfam" id="PF07650">
    <property type="entry name" value="KH_2"/>
    <property type="match status" value="1"/>
</dbReference>
<dbReference type="SUPFAM" id="SSF52540">
    <property type="entry name" value="P-loop containing nucleoside triphosphate hydrolases"/>
    <property type="match status" value="1"/>
</dbReference>
<keyword evidence="4 6" id="KW-0694">RNA-binding</keyword>
<dbReference type="EMBL" id="CP102734">
    <property type="protein sequence ID" value="UVD81934.1"/>
    <property type="molecule type" value="Genomic_DNA"/>
</dbReference>
<feature type="region of interest" description="G2" evidence="7">
    <location>
        <begin position="36"/>
        <end position="40"/>
    </location>
</feature>
<feature type="domain" description="Era-type G" evidence="10">
    <location>
        <begin position="2"/>
        <end position="168"/>
    </location>
</feature>
<dbReference type="Proteomes" id="UP001059252">
    <property type="component" value="Chromosome"/>
</dbReference>
<evidence type="ECO:0000256" key="8">
    <source>
        <dbReference type="RuleBase" id="RU003761"/>
    </source>
</evidence>
<keyword evidence="6" id="KW-0699">rRNA-binding</keyword>
<dbReference type="CDD" id="cd22534">
    <property type="entry name" value="KH-II_Era"/>
    <property type="match status" value="1"/>
</dbReference>
<dbReference type="PROSITE" id="PS50823">
    <property type="entry name" value="KH_TYPE_2"/>
    <property type="match status" value="1"/>
</dbReference>
<feature type="region of interest" description="G4" evidence="7">
    <location>
        <begin position="118"/>
        <end position="121"/>
    </location>
</feature>
<dbReference type="InterPro" id="IPR027417">
    <property type="entry name" value="P-loop_NTPase"/>
</dbReference>
<evidence type="ECO:0000256" key="2">
    <source>
        <dbReference type="ARBA" id="ARBA00020484"/>
    </source>
</evidence>
<evidence type="ECO:0000259" key="9">
    <source>
        <dbReference type="PROSITE" id="PS50823"/>
    </source>
</evidence>
<accession>A0ABY5R8V3</accession>
<reference evidence="11" key="1">
    <citation type="submission" date="2022-08" db="EMBL/GenBank/DDBJ databases">
        <title>Complete genome of Mycoplasma iguanae type strain 2327.</title>
        <authorList>
            <person name="Spergser J."/>
        </authorList>
    </citation>
    <scope>NUCLEOTIDE SEQUENCE</scope>
    <source>
        <strain evidence="11">2327</strain>
    </source>
</reference>
<dbReference type="InterPro" id="IPR015946">
    <property type="entry name" value="KH_dom-like_a/b"/>
</dbReference>
<evidence type="ECO:0000256" key="4">
    <source>
        <dbReference type="ARBA" id="ARBA00022884"/>
    </source>
</evidence>
<dbReference type="RefSeq" id="WP_258211108.1">
    <property type="nucleotide sequence ID" value="NZ_CP102734.1"/>
</dbReference>
<dbReference type="SUPFAM" id="SSF54814">
    <property type="entry name" value="Prokaryotic type KH domain (KH-domain type II)"/>
    <property type="match status" value="1"/>
</dbReference>
<proteinExistence type="inferred from homology"/>
<evidence type="ECO:0000256" key="6">
    <source>
        <dbReference type="HAMAP-Rule" id="MF_00367"/>
    </source>
</evidence>
<dbReference type="CDD" id="cd04163">
    <property type="entry name" value="Era"/>
    <property type="match status" value="1"/>
</dbReference>
<dbReference type="InterPro" id="IPR006073">
    <property type="entry name" value="GTP-bd"/>
</dbReference>
<evidence type="ECO:0000259" key="10">
    <source>
        <dbReference type="PROSITE" id="PS51713"/>
    </source>
</evidence>
<keyword evidence="6" id="KW-0472">Membrane</keyword>
<dbReference type="Gene3D" id="3.30.300.20">
    <property type="match status" value="1"/>
</dbReference>
<keyword evidence="6" id="KW-0690">Ribosome biogenesis</keyword>
<dbReference type="NCBIfam" id="TIGR00436">
    <property type="entry name" value="era"/>
    <property type="match status" value="1"/>
</dbReference>
<organism evidence="11 12">
    <name type="scientific">Mycoplasma iguanae</name>
    <dbReference type="NCBI Taxonomy" id="292461"/>
    <lineage>
        <taxon>Bacteria</taxon>
        <taxon>Bacillati</taxon>
        <taxon>Mycoplasmatota</taxon>
        <taxon>Mollicutes</taxon>
        <taxon>Mycoplasmataceae</taxon>
        <taxon>Mycoplasma</taxon>
    </lineage>
</organism>
<dbReference type="InterPro" id="IPR030388">
    <property type="entry name" value="G_ERA_dom"/>
</dbReference>
<comment type="subcellular location">
    <subcellularLocation>
        <location evidence="6">Cytoplasm</location>
    </subcellularLocation>
    <subcellularLocation>
        <location evidence="6">Cell membrane</location>
        <topology evidence="6">Peripheral membrane protein</topology>
    </subcellularLocation>
</comment>
<dbReference type="PROSITE" id="PS51713">
    <property type="entry name" value="G_ERA"/>
    <property type="match status" value="1"/>
</dbReference>
<feature type="binding site" evidence="6">
    <location>
        <begin position="10"/>
        <end position="17"/>
    </location>
    <ligand>
        <name>GTP</name>
        <dbReference type="ChEBI" id="CHEBI:37565"/>
    </ligand>
</feature>
<dbReference type="NCBIfam" id="TIGR00231">
    <property type="entry name" value="small_GTP"/>
    <property type="match status" value="1"/>
</dbReference>
<evidence type="ECO:0000313" key="12">
    <source>
        <dbReference type="Proteomes" id="UP001059252"/>
    </source>
</evidence>
<dbReference type="PANTHER" id="PTHR42698">
    <property type="entry name" value="GTPASE ERA"/>
    <property type="match status" value="1"/>
</dbReference>
<dbReference type="PANTHER" id="PTHR42698:SF1">
    <property type="entry name" value="GTPASE ERA, MITOCHONDRIAL"/>
    <property type="match status" value="1"/>
</dbReference>
<gene>
    <name evidence="6 11" type="primary">era</name>
    <name evidence="11" type="ORF">NV226_01350</name>
</gene>
<evidence type="ECO:0000256" key="7">
    <source>
        <dbReference type="PROSITE-ProRule" id="PRU01050"/>
    </source>
</evidence>
<evidence type="ECO:0000256" key="1">
    <source>
        <dbReference type="ARBA" id="ARBA00007921"/>
    </source>
</evidence>
<keyword evidence="5 6" id="KW-0342">GTP-binding</keyword>
<keyword evidence="6" id="KW-1003">Cell membrane</keyword>
<feature type="region of interest" description="G1" evidence="7">
    <location>
        <begin position="10"/>
        <end position="17"/>
    </location>
</feature>
<dbReference type="InterPro" id="IPR005662">
    <property type="entry name" value="GTPase_Era-like"/>
</dbReference>
<dbReference type="InterPro" id="IPR005225">
    <property type="entry name" value="Small_GTP-bd"/>
</dbReference>
<keyword evidence="6" id="KW-0963">Cytoplasm</keyword>
<dbReference type="Gene3D" id="3.40.50.300">
    <property type="entry name" value="P-loop containing nucleotide triphosphate hydrolases"/>
    <property type="match status" value="1"/>
</dbReference>
<comment type="subunit">
    <text evidence="6">Monomer.</text>
</comment>
<dbReference type="Pfam" id="PF01926">
    <property type="entry name" value="MMR_HSR1"/>
    <property type="match status" value="1"/>
</dbReference>
<feature type="domain" description="KH type-2" evidence="9">
    <location>
        <begin position="199"/>
        <end position="276"/>
    </location>
</feature>
<evidence type="ECO:0000256" key="5">
    <source>
        <dbReference type="ARBA" id="ARBA00023134"/>
    </source>
</evidence>
<feature type="region of interest" description="G3" evidence="7">
    <location>
        <begin position="57"/>
        <end position="60"/>
    </location>
</feature>
<dbReference type="InterPro" id="IPR009019">
    <property type="entry name" value="KH_sf_prok-type"/>
</dbReference>
<dbReference type="InterPro" id="IPR004044">
    <property type="entry name" value="KH_dom_type_2"/>
</dbReference>
<feature type="binding site" evidence="6">
    <location>
        <begin position="57"/>
        <end position="61"/>
    </location>
    <ligand>
        <name>GTP</name>
        <dbReference type="ChEBI" id="CHEBI:37565"/>
    </ligand>
</feature>
<keyword evidence="3 6" id="KW-0547">Nucleotide-binding</keyword>
<sequence length="290" mass="33183">MKTCFVSIIGRPNVGKSTLLNNILDYDLSIVTSKKHTTRDLINGIYNDGEFQIIFTDTPGIHKAINKFGEKLNKNSFNSLEGVDLILFLSPINEDIGNSDLMIIEKIKNFKNKLAIITKVDLELDREILNKRAAQLKELGFLNVLGVSYEYKQTVIDLIEEIKTYSYESNLFYEEDQITDKSMSFIVKEVIREAAINNLDHEVPHSIAVVINSFVESEDQPYEIDATIYVAKESQKGILIGKNGTMIKKIGKTARYKLMEQFDHKIILNIKIKVNKNWVKEEKQIKLLGY</sequence>
<evidence type="ECO:0000313" key="11">
    <source>
        <dbReference type="EMBL" id="UVD81934.1"/>
    </source>
</evidence>